<dbReference type="FunFam" id="1.10.10.60:FF:000009">
    <property type="entry name" value="transcription factor MYB1R1"/>
    <property type="match status" value="1"/>
</dbReference>
<keyword evidence="3" id="KW-0238">DNA-binding</keyword>
<comment type="caution">
    <text evidence="8">The sequence shown here is derived from an EMBL/GenBank/DDBJ whole genome shotgun (WGS) entry which is preliminary data.</text>
</comment>
<dbReference type="InterPro" id="IPR052245">
    <property type="entry name" value="Plant_Stress_Dev_TF"/>
</dbReference>
<feature type="domain" description="Myb-like" evidence="6">
    <location>
        <begin position="74"/>
        <end position="126"/>
    </location>
</feature>
<comment type="subcellular location">
    <subcellularLocation>
        <location evidence="1">Nucleus</location>
    </subcellularLocation>
</comment>
<dbReference type="PROSITE" id="PS51294">
    <property type="entry name" value="HTH_MYB"/>
    <property type="match status" value="1"/>
</dbReference>
<dbReference type="SUPFAM" id="SSF46689">
    <property type="entry name" value="Homeodomain-like"/>
    <property type="match status" value="1"/>
</dbReference>
<dbReference type="SMART" id="SM00717">
    <property type="entry name" value="SANT"/>
    <property type="match status" value="1"/>
</dbReference>
<proteinExistence type="predicted"/>
<organism evidence="8 9">
    <name type="scientific">Salvia divinorum</name>
    <name type="common">Maria pastora</name>
    <name type="synonym">Diviner's sage</name>
    <dbReference type="NCBI Taxonomy" id="28513"/>
    <lineage>
        <taxon>Eukaryota</taxon>
        <taxon>Viridiplantae</taxon>
        <taxon>Streptophyta</taxon>
        <taxon>Embryophyta</taxon>
        <taxon>Tracheophyta</taxon>
        <taxon>Spermatophyta</taxon>
        <taxon>Magnoliopsida</taxon>
        <taxon>eudicotyledons</taxon>
        <taxon>Gunneridae</taxon>
        <taxon>Pentapetalae</taxon>
        <taxon>asterids</taxon>
        <taxon>lamiids</taxon>
        <taxon>Lamiales</taxon>
        <taxon>Lamiaceae</taxon>
        <taxon>Nepetoideae</taxon>
        <taxon>Mentheae</taxon>
        <taxon>Salviinae</taxon>
        <taxon>Salvia</taxon>
        <taxon>Salvia subgen. Calosphace</taxon>
    </lineage>
</organism>
<dbReference type="PANTHER" id="PTHR44191">
    <property type="entry name" value="TRANSCRIPTION FACTOR KUA1"/>
    <property type="match status" value="1"/>
</dbReference>
<keyword evidence="9" id="KW-1185">Reference proteome</keyword>
<dbReference type="EMBL" id="JBEAFC010000005">
    <property type="protein sequence ID" value="KAL1556502.1"/>
    <property type="molecule type" value="Genomic_DNA"/>
</dbReference>
<evidence type="ECO:0000256" key="2">
    <source>
        <dbReference type="ARBA" id="ARBA00023015"/>
    </source>
</evidence>
<dbReference type="GO" id="GO:0006355">
    <property type="term" value="P:regulation of DNA-templated transcription"/>
    <property type="evidence" value="ECO:0007669"/>
    <property type="project" value="UniProtKB-ARBA"/>
</dbReference>
<dbReference type="InterPro" id="IPR009057">
    <property type="entry name" value="Homeodomain-like_sf"/>
</dbReference>
<evidence type="ECO:0000259" key="6">
    <source>
        <dbReference type="PROSITE" id="PS50090"/>
    </source>
</evidence>
<dbReference type="PROSITE" id="PS50090">
    <property type="entry name" value="MYB_LIKE"/>
    <property type="match status" value="1"/>
</dbReference>
<dbReference type="InterPro" id="IPR001005">
    <property type="entry name" value="SANT/Myb"/>
</dbReference>
<dbReference type="Gene3D" id="1.10.10.60">
    <property type="entry name" value="Homeodomain-like"/>
    <property type="match status" value="1"/>
</dbReference>
<accession>A0ABD1HJL6</accession>
<sequence>MPLSADSPHTAGGGSGGREIKLFGVRIKVYPMEKSLCMKENEHLSNTSNSEGGRASGYASVDDAAPQPFAGSCRAKPPPSPWTEEEHKLFLIGLHDLRKGNWKGISNNYVKTRTPTQVASHAQKYSTSSTGATSIAVDLPSLTSPLNRLLQRRWKMLETSNKSRLRRQPLCLRQ</sequence>
<dbReference type="InterPro" id="IPR017930">
    <property type="entry name" value="Myb_dom"/>
</dbReference>
<dbReference type="CDD" id="cd00167">
    <property type="entry name" value="SANT"/>
    <property type="match status" value="1"/>
</dbReference>
<evidence type="ECO:0000256" key="4">
    <source>
        <dbReference type="ARBA" id="ARBA00023163"/>
    </source>
</evidence>
<keyword evidence="2" id="KW-0805">Transcription regulation</keyword>
<dbReference type="GO" id="GO:0003677">
    <property type="term" value="F:DNA binding"/>
    <property type="evidence" value="ECO:0007669"/>
    <property type="project" value="UniProtKB-KW"/>
</dbReference>
<feature type="domain" description="HTH myb-type" evidence="7">
    <location>
        <begin position="81"/>
        <end position="130"/>
    </location>
</feature>
<keyword evidence="4" id="KW-0804">Transcription</keyword>
<dbReference type="Proteomes" id="UP001567538">
    <property type="component" value="Unassembled WGS sequence"/>
</dbReference>
<dbReference type="PANTHER" id="PTHR44191:SF84">
    <property type="entry name" value="F25A4.19 PROTEIN"/>
    <property type="match status" value="1"/>
</dbReference>
<evidence type="ECO:0000313" key="8">
    <source>
        <dbReference type="EMBL" id="KAL1556502.1"/>
    </source>
</evidence>
<dbReference type="Pfam" id="PF00249">
    <property type="entry name" value="Myb_DNA-binding"/>
    <property type="match status" value="1"/>
</dbReference>
<dbReference type="NCBIfam" id="TIGR01557">
    <property type="entry name" value="myb_SHAQKYF"/>
    <property type="match status" value="1"/>
</dbReference>
<evidence type="ECO:0000313" key="9">
    <source>
        <dbReference type="Proteomes" id="UP001567538"/>
    </source>
</evidence>
<evidence type="ECO:0000256" key="3">
    <source>
        <dbReference type="ARBA" id="ARBA00023125"/>
    </source>
</evidence>
<protein>
    <submittedName>
        <fullName evidence="8">Transcription factor MYB1R1-like</fullName>
    </submittedName>
</protein>
<evidence type="ECO:0000256" key="5">
    <source>
        <dbReference type="ARBA" id="ARBA00023242"/>
    </source>
</evidence>
<evidence type="ECO:0000259" key="7">
    <source>
        <dbReference type="PROSITE" id="PS51294"/>
    </source>
</evidence>
<dbReference type="GO" id="GO:0005634">
    <property type="term" value="C:nucleus"/>
    <property type="evidence" value="ECO:0007669"/>
    <property type="project" value="UniProtKB-SubCell"/>
</dbReference>
<keyword evidence="5" id="KW-0539">Nucleus</keyword>
<dbReference type="AlphaFoldDB" id="A0ABD1HJL6"/>
<reference evidence="8 9" key="1">
    <citation type="submission" date="2024-06" db="EMBL/GenBank/DDBJ databases">
        <title>A chromosome level genome sequence of Diviner's sage (Salvia divinorum).</title>
        <authorList>
            <person name="Ford S.A."/>
            <person name="Ro D.-K."/>
            <person name="Ness R.W."/>
            <person name="Phillips M.A."/>
        </authorList>
    </citation>
    <scope>NUCLEOTIDE SEQUENCE [LARGE SCALE GENOMIC DNA]</scope>
    <source>
        <strain evidence="8">SAF-2024a</strain>
        <tissue evidence="8">Leaf</tissue>
    </source>
</reference>
<gene>
    <name evidence="8" type="ORF">AAHA92_12115</name>
</gene>
<name>A0ABD1HJL6_SALDI</name>
<evidence type="ECO:0000256" key="1">
    <source>
        <dbReference type="ARBA" id="ARBA00004123"/>
    </source>
</evidence>
<dbReference type="InterPro" id="IPR006447">
    <property type="entry name" value="Myb_dom_plants"/>
</dbReference>